<dbReference type="Proteomes" id="UP000676565">
    <property type="component" value="Unassembled WGS sequence"/>
</dbReference>
<keyword evidence="3" id="KW-1185">Reference proteome</keyword>
<gene>
    <name evidence="2" type="ORF">J8F10_10980</name>
</gene>
<dbReference type="PANTHER" id="PTHR21485:SF6">
    <property type="entry name" value="N-ACYLNEURAMINATE CYTIDYLYLTRANSFERASE-RELATED"/>
    <property type="match status" value="1"/>
</dbReference>
<keyword evidence="2" id="KW-0548">Nucleotidyltransferase</keyword>
<dbReference type="SUPFAM" id="SSF53448">
    <property type="entry name" value="Nucleotide-diphospho-sugar transferases"/>
    <property type="match status" value="1"/>
</dbReference>
<feature type="region of interest" description="Disordered" evidence="1">
    <location>
        <begin position="236"/>
        <end position="256"/>
    </location>
</feature>
<dbReference type="InterPro" id="IPR050793">
    <property type="entry name" value="CMP-NeuNAc_synthase"/>
</dbReference>
<sequence>MPNIVALVTARGGSKGVPGKNLAVIAGKPLVAWSVGAALGASAVTRVLLSTDDPRIADAGRAAGAEVPFLRPPGLARDDSSLLPVVLHALDWLRGDGGHEPDALLLLQPTSPLRDARDIDDAAGLLSATDDAVVGVCPTHHHPLLVQRIANDGRLERYVPAGSDYPRRQDLPPAYALNGAIYLIRPAALREHGTFFPPRTRAYVMPPERSLDVDEPWDLHLVRLVMENPAWHPRLSRSPGARSVLGTPASSLRKPA</sequence>
<dbReference type="InterPro" id="IPR029044">
    <property type="entry name" value="Nucleotide-diphossugar_trans"/>
</dbReference>
<protein>
    <submittedName>
        <fullName evidence="2">Acylneuraminate cytidylyltransferase family protein</fullName>
    </submittedName>
</protein>
<proteinExistence type="predicted"/>
<dbReference type="GO" id="GO:0016779">
    <property type="term" value="F:nucleotidyltransferase activity"/>
    <property type="evidence" value="ECO:0007669"/>
    <property type="project" value="UniProtKB-KW"/>
</dbReference>
<comment type="caution">
    <text evidence="2">The sequence shown here is derived from an EMBL/GenBank/DDBJ whole genome shotgun (WGS) entry which is preliminary data.</text>
</comment>
<dbReference type="Pfam" id="PF02348">
    <property type="entry name" value="CTP_transf_3"/>
    <property type="match status" value="1"/>
</dbReference>
<keyword evidence="2" id="KW-0808">Transferase</keyword>
<reference evidence="2 3" key="1">
    <citation type="submission" date="2021-04" db="EMBL/GenBank/DDBJ databases">
        <authorList>
            <person name="Ivanova A."/>
        </authorList>
    </citation>
    <scope>NUCLEOTIDE SEQUENCE [LARGE SCALE GENOMIC DNA]</scope>
    <source>
        <strain evidence="2 3">G18</strain>
    </source>
</reference>
<dbReference type="Gene3D" id="3.90.550.10">
    <property type="entry name" value="Spore Coat Polysaccharide Biosynthesis Protein SpsA, Chain A"/>
    <property type="match status" value="1"/>
</dbReference>
<dbReference type="InterPro" id="IPR003329">
    <property type="entry name" value="Cytidylyl_trans"/>
</dbReference>
<evidence type="ECO:0000313" key="3">
    <source>
        <dbReference type="Proteomes" id="UP000676565"/>
    </source>
</evidence>
<dbReference type="PANTHER" id="PTHR21485">
    <property type="entry name" value="HAD SUPERFAMILY MEMBERS CMAS AND KDSC"/>
    <property type="match status" value="1"/>
</dbReference>
<name>A0ABS5BPZ5_9BACT</name>
<evidence type="ECO:0000256" key="1">
    <source>
        <dbReference type="SAM" id="MobiDB-lite"/>
    </source>
</evidence>
<accession>A0ABS5BPZ5</accession>
<dbReference type="EMBL" id="JAGKQQ010000001">
    <property type="protein sequence ID" value="MBP3955807.1"/>
    <property type="molecule type" value="Genomic_DNA"/>
</dbReference>
<dbReference type="RefSeq" id="WP_210653867.1">
    <property type="nucleotide sequence ID" value="NZ_JAGKQQ010000001.1"/>
</dbReference>
<organism evidence="2 3">
    <name type="scientific">Gemmata palustris</name>
    <dbReference type="NCBI Taxonomy" id="2822762"/>
    <lineage>
        <taxon>Bacteria</taxon>
        <taxon>Pseudomonadati</taxon>
        <taxon>Planctomycetota</taxon>
        <taxon>Planctomycetia</taxon>
        <taxon>Gemmatales</taxon>
        <taxon>Gemmataceae</taxon>
        <taxon>Gemmata</taxon>
    </lineage>
</organism>
<dbReference type="CDD" id="cd02513">
    <property type="entry name" value="CMP-NeuAc_Synthase"/>
    <property type="match status" value="1"/>
</dbReference>
<evidence type="ECO:0000313" key="2">
    <source>
        <dbReference type="EMBL" id="MBP3955807.1"/>
    </source>
</evidence>